<name>A0ACC3Z6F3_COLTU</name>
<comment type="caution">
    <text evidence="1">The sequence shown here is derived from an EMBL/GenBank/DDBJ whole genome shotgun (WGS) entry which is preliminary data.</text>
</comment>
<accession>A0ACC3Z6F3</accession>
<sequence length="523" mass="58406">MSSLPMYRPMPRRNAEGQVSLAKWPTTTSSRSPASPWDVDDSTAQTVSRLNSYFGFRPPSTYRKPVATSPDQAAGYSPELPQLCPDRTPELRHDTPSEARARTSSFGPETPPMIFDTSFPNEPHVQPLTPARHGPSHLRSYSDGCSLQSFRTDYRAESEVSNAEQDYKQHLHTALMPRAGDSLHTQSSTQETSSPHHSYTVNLTRDNRAVTLCLTSGASPNPSTPTITCFRQTYLPLGGQYAEFFKASEALALLQHMVNAPSQPTVPLSRRERSELMFRMRTSQGSMVLGDPCSNARAWTSFFSAELAAGRVWEAGTIIFPWAMLQKLMNSLNSECGRKRRMQTRMATPHVRQDMEDDFGSRAHFQHSQTVDSHPVSLQLTNESELSAIETVGDRNSVSSMSPPPHTPTEPNPAARIPFMRDRVRSPVSSASPIRRRRQNSEPIRRLSLSPPRIALLKSNPCRQSLRRLHAASAPSQLVFYDSIRTWPTSSYRSRVRLPPCSKFLELAAADHQGTNPRNPIVL</sequence>
<keyword evidence="2" id="KW-1185">Reference proteome</keyword>
<reference evidence="1 2" key="1">
    <citation type="journal article" date="2020" name="Phytopathology">
        <title>Genome Sequence Resources of Colletotrichum truncatum, C. plurivorum, C. musicola, and C. sojae: Four Species Pathogenic to Soybean (Glycine max).</title>
        <authorList>
            <person name="Rogerio F."/>
            <person name="Boufleur T.R."/>
            <person name="Ciampi-Guillardi M."/>
            <person name="Sukno S.A."/>
            <person name="Thon M.R."/>
            <person name="Massola Junior N.S."/>
            <person name="Baroncelli R."/>
        </authorList>
    </citation>
    <scope>NUCLEOTIDE SEQUENCE [LARGE SCALE GENOMIC DNA]</scope>
    <source>
        <strain evidence="1 2">CMES1059</strain>
    </source>
</reference>
<dbReference type="EMBL" id="VUJX02000003">
    <property type="protein sequence ID" value="KAL0939678.1"/>
    <property type="molecule type" value="Genomic_DNA"/>
</dbReference>
<evidence type="ECO:0000313" key="1">
    <source>
        <dbReference type="EMBL" id="KAL0939678.1"/>
    </source>
</evidence>
<evidence type="ECO:0000313" key="2">
    <source>
        <dbReference type="Proteomes" id="UP000805649"/>
    </source>
</evidence>
<protein>
    <submittedName>
        <fullName evidence="1">Uncharacterized protein</fullName>
    </submittedName>
</protein>
<dbReference type="Proteomes" id="UP000805649">
    <property type="component" value="Unassembled WGS sequence"/>
</dbReference>
<organism evidence="1 2">
    <name type="scientific">Colletotrichum truncatum</name>
    <name type="common">Anthracnose fungus</name>
    <name type="synonym">Colletotrichum capsici</name>
    <dbReference type="NCBI Taxonomy" id="5467"/>
    <lineage>
        <taxon>Eukaryota</taxon>
        <taxon>Fungi</taxon>
        <taxon>Dikarya</taxon>
        <taxon>Ascomycota</taxon>
        <taxon>Pezizomycotina</taxon>
        <taxon>Sordariomycetes</taxon>
        <taxon>Hypocreomycetidae</taxon>
        <taxon>Glomerellales</taxon>
        <taxon>Glomerellaceae</taxon>
        <taxon>Colletotrichum</taxon>
        <taxon>Colletotrichum truncatum species complex</taxon>
    </lineage>
</organism>
<gene>
    <name evidence="1" type="ORF">CTRU02_206288</name>
</gene>
<proteinExistence type="predicted"/>